<reference evidence="1 2" key="1">
    <citation type="submission" date="2020-08" db="EMBL/GenBank/DDBJ databases">
        <title>Cohnella phylogeny.</title>
        <authorList>
            <person name="Dunlap C."/>
        </authorList>
    </citation>
    <scope>NUCLEOTIDE SEQUENCE [LARGE SCALE GENOMIC DNA]</scope>
    <source>
        <strain evidence="1 2">CBP 2801</strain>
    </source>
</reference>
<name>A0A7X0VXZ5_9BACL</name>
<dbReference type="Proteomes" id="UP000564644">
    <property type="component" value="Unassembled WGS sequence"/>
</dbReference>
<protein>
    <recommendedName>
        <fullName evidence="3">DUF2264 domain-containing protein</fullName>
    </recommendedName>
</protein>
<dbReference type="AlphaFoldDB" id="A0A7X0VXZ5"/>
<dbReference type="EMBL" id="JACJVO010000020">
    <property type="protein sequence ID" value="MBB6732428.1"/>
    <property type="molecule type" value="Genomic_DNA"/>
</dbReference>
<evidence type="ECO:0000313" key="2">
    <source>
        <dbReference type="Proteomes" id="UP000564644"/>
    </source>
</evidence>
<comment type="caution">
    <text evidence="1">The sequence shown here is derived from an EMBL/GenBank/DDBJ whole genome shotgun (WGS) entry which is preliminary data.</text>
</comment>
<keyword evidence="2" id="KW-1185">Reference proteome</keyword>
<evidence type="ECO:0000313" key="1">
    <source>
        <dbReference type="EMBL" id="MBB6732428.1"/>
    </source>
</evidence>
<accession>A0A7X0VXZ5</accession>
<sequence length="546" mass="62031">MSSFEQRQQEIVRRVALQAQQQPVMSSGLWFHHDIRDNFYYAAYLFAASADPGCPVPFDKEVTLASSSQMLLKVLKLQDRDPESETYGHWPLYLDPVPKQAKPSALPVELMGSLMAFFYRDHRDSMSPPLQAAFEAAFEHIYRSRFYEKEEPGFTHHDAKYTAAKLIFGQMFRDYALVEDGHRSLVRMLRHVRENGMAEYGALPWFWHWIQAFTAAWELIDDVDVNRDLGDMLDYLWHERSLYYLKGAWVGPHAQAWPHDVPQDANVLFDYVQFGDFPLPVDMPRTEFAGFLFYEAPEDVRRNALDRSMPTEVRKRSRTDGQEGKPAVIHRYAYITEDYAAGGVWERVREPDNEQHRWDISLPLTNSSSINQAFFFHPVALHAEEDPRHESDIAEVMFHQNAVLALYPVPEGDEVAVHGMLPKGEWLQEPNALFGRVERAYIAVHLPQPVELEERSDRWKAIAPAGPFAVAVEAIGAAEAERLCIGSLAEFAAVMREHAPTFAPDAAGVVYRSLAADAELELSAGPDGSFRALVGGEPVSFAKYEA</sequence>
<dbReference type="RefSeq" id="WP_185130098.1">
    <property type="nucleotide sequence ID" value="NZ_JACJVO010000020.1"/>
</dbReference>
<proteinExistence type="predicted"/>
<evidence type="ECO:0008006" key="3">
    <source>
        <dbReference type="Google" id="ProtNLM"/>
    </source>
</evidence>
<gene>
    <name evidence="1" type="ORF">H7C18_16020</name>
</gene>
<organism evidence="1 2">
    <name type="scientific">Cohnella zeiphila</name>
    <dbReference type="NCBI Taxonomy" id="2761120"/>
    <lineage>
        <taxon>Bacteria</taxon>
        <taxon>Bacillati</taxon>
        <taxon>Bacillota</taxon>
        <taxon>Bacilli</taxon>
        <taxon>Bacillales</taxon>
        <taxon>Paenibacillaceae</taxon>
        <taxon>Cohnella</taxon>
    </lineage>
</organism>